<comment type="caution">
    <text evidence="2">The sequence shown here is derived from an EMBL/GenBank/DDBJ whole genome shotgun (WGS) entry which is preliminary data.</text>
</comment>
<sequence length="109" mass="12098">MPAKSKAQQKLMGIALGIKRGETPPSYSPEAARMAEEMSESDLEEFAGTKRSKLPPRVKPPKQPAPARTPKRRREGLAALARKAQARMKSPAPVEEVRNRLARMEKLPK</sequence>
<dbReference type="Pfam" id="PF11450">
    <property type="entry name" value="DUF3008"/>
    <property type="match status" value="1"/>
</dbReference>
<organism evidence="2">
    <name type="scientific">Desulfobacca acetoxidans</name>
    <dbReference type="NCBI Taxonomy" id="60893"/>
    <lineage>
        <taxon>Bacteria</taxon>
        <taxon>Pseudomonadati</taxon>
        <taxon>Thermodesulfobacteriota</taxon>
        <taxon>Desulfobaccia</taxon>
        <taxon>Desulfobaccales</taxon>
        <taxon>Desulfobaccaceae</taxon>
        <taxon>Desulfobacca</taxon>
    </lineage>
</organism>
<feature type="compositionally biased region" description="Basic and acidic residues" evidence="1">
    <location>
        <begin position="95"/>
        <end position="109"/>
    </location>
</feature>
<feature type="region of interest" description="Disordered" evidence="1">
    <location>
        <begin position="34"/>
        <end position="109"/>
    </location>
</feature>
<gene>
    <name evidence="2" type="ORF">ENW96_04785</name>
</gene>
<dbReference type="EMBL" id="DTMF01000128">
    <property type="protein sequence ID" value="HGF33693.1"/>
    <property type="molecule type" value="Genomic_DNA"/>
</dbReference>
<feature type="compositionally biased region" description="Basic residues" evidence="1">
    <location>
        <begin position="50"/>
        <end position="60"/>
    </location>
</feature>
<protein>
    <submittedName>
        <fullName evidence="2">DUF3008 family protein</fullName>
    </submittedName>
</protein>
<dbReference type="InterPro" id="IPR021553">
    <property type="entry name" value="DUF3008"/>
</dbReference>
<name>A0A7C3Z9S1_9BACT</name>
<proteinExistence type="predicted"/>
<evidence type="ECO:0000256" key="1">
    <source>
        <dbReference type="SAM" id="MobiDB-lite"/>
    </source>
</evidence>
<accession>A0A7C3Z9S1</accession>
<reference evidence="2" key="1">
    <citation type="journal article" date="2020" name="mSystems">
        <title>Genome- and Community-Level Interaction Insights into Carbon Utilization and Element Cycling Functions of Hydrothermarchaeota in Hydrothermal Sediment.</title>
        <authorList>
            <person name="Zhou Z."/>
            <person name="Liu Y."/>
            <person name="Xu W."/>
            <person name="Pan J."/>
            <person name="Luo Z.H."/>
            <person name="Li M."/>
        </authorList>
    </citation>
    <scope>NUCLEOTIDE SEQUENCE [LARGE SCALE GENOMIC DNA]</scope>
    <source>
        <strain evidence="2">SpSt-897</strain>
    </source>
</reference>
<evidence type="ECO:0000313" key="2">
    <source>
        <dbReference type="EMBL" id="HGF33693.1"/>
    </source>
</evidence>
<dbReference type="AlphaFoldDB" id="A0A7C3Z9S1"/>